<gene>
    <name evidence="3" type="ORF">SVUK_LOCUS17663</name>
</gene>
<feature type="transmembrane region" description="Helical" evidence="2">
    <location>
        <begin position="39"/>
        <end position="64"/>
    </location>
</feature>
<keyword evidence="2" id="KW-0472">Membrane</keyword>
<feature type="region of interest" description="Disordered" evidence="1">
    <location>
        <begin position="98"/>
        <end position="184"/>
    </location>
</feature>
<reference evidence="3 4" key="1">
    <citation type="submission" date="2018-11" db="EMBL/GenBank/DDBJ databases">
        <authorList>
            <consortium name="Pathogen Informatics"/>
        </authorList>
    </citation>
    <scope>NUCLEOTIDE SEQUENCE [LARGE SCALE GENOMIC DNA]</scope>
</reference>
<name>A0A3P7LJ97_STRVU</name>
<keyword evidence="2" id="KW-1133">Transmembrane helix</keyword>
<dbReference type="EMBL" id="UYYB01118741">
    <property type="protein sequence ID" value="VDM82665.1"/>
    <property type="molecule type" value="Genomic_DNA"/>
</dbReference>
<protein>
    <recommendedName>
        <fullName evidence="5">Transmembrane protein</fullName>
    </recommendedName>
</protein>
<evidence type="ECO:0000313" key="4">
    <source>
        <dbReference type="Proteomes" id="UP000270094"/>
    </source>
</evidence>
<organism evidence="3 4">
    <name type="scientific">Strongylus vulgaris</name>
    <name type="common">Blood worm</name>
    <dbReference type="NCBI Taxonomy" id="40348"/>
    <lineage>
        <taxon>Eukaryota</taxon>
        <taxon>Metazoa</taxon>
        <taxon>Ecdysozoa</taxon>
        <taxon>Nematoda</taxon>
        <taxon>Chromadorea</taxon>
        <taxon>Rhabditida</taxon>
        <taxon>Rhabditina</taxon>
        <taxon>Rhabditomorpha</taxon>
        <taxon>Strongyloidea</taxon>
        <taxon>Strongylidae</taxon>
        <taxon>Strongylus</taxon>
    </lineage>
</organism>
<sequence>MRSLECWQNALSKRPQELEYDIYTRGCLQPLRSVFQSHSVHICAAVALVIVPVCVSVCLTNVLARQIDHQRLLLEREARRMERHRKRERHRVRTAIRAMNRSQEAKISEHDVVPAPEEKPAYRAKSSSVERTRNDQRANASSAPPVAHRTKNKRRGCSTTDHKNSRIEQWVLQQSDLVKPNPSG</sequence>
<dbReference type="Proteomes" id="UP000270094">
    <property type="component" value="Unassembled WGS sequence"/>
</dbReference>
<dbReference type="AlphaFoldDB" id="A0A3P7LJ97"/>
<feature type="compositionally biased region" description="Polar residues" evidence="1">
    <location>
        <begin position="171"/>
        <end position="184"/>
    </location>
</feature>
<proteinExistence type="predicted"/>
<keyword evidence="2" id="KW-0812">Transmembrane</keyword>
<dbReference type="OrthoDB" id="2014092at2759"/>
<evidence type="ECO:0008006" key="5">
    <source>
        <dbReference type="Google" id="ProtNLM"/>
    </source>
</evidence>
<accession>A0A3P7LJ97</accession>
<evidence type="ECO:0000313" key="3">
    <source>
        <dbReference type="EMBL" id="VDM82665.1"/>
    </source>
</evidence>
<keyword evidence="4" id="KW-1185">Reference proteome</keyword>
<feature type="compositionally biased region" description="Basic and acidic residues" evidence="1">
    <location>
        <begin position="103"/>
        <end position="121"/>
    </location>
</feature>
<evidence type="ECO:0000256" key="2">
    <source>
        <dbReference type="SAM" id="Phobius"/>
    </source>
</evidence>
<evidence type="ECO:0000256" key="1">
    <source>
        <dbReference type="SAM" id="MobiDB-lite"/>
    </source>
</evidence>